<dbReference type="RefSeq" id="WP_189115471.1">
    <property type="nucleotide sequence ID" value="NZ_BMQC01000015.1"/>
</dbReference>
<dbReference type="InterPro" id="IPR004839">
    <property type="entry name" value="Aminotransferase_I/II_large"/>
</dbReference>
<keyword evidence="6" id="KW-0808">Transferase</keyword>
<comment type="similarity">
    <text evidence="3">Belongs to the class-II pyridoxal-phosphate-dependent aminotransferase family. BioF subfamily.</text>
</comment>
<evidence type="ECO:0000256" key="4">
    <source>
        <dbReference type="ARBA" id="ARBA00011738"/>
    </source>
</evidence>
<comment type="catalytic activity">
    <reaction evidence="11">
        <text>6-carboxyhexanoyl-[ACP] + L-alanine + H(+) = (8S)-8-amino-7-oxononanoate + holo-[ACP] + CO2</text>
        <dbReference type="Rhea" id="RHEA:42288"/>
        <dbReference type="Rhea" id="RHEA-COMP:9685"/>
        <dbReference type="Rhea" id="RHEA-COMP:9955"/>
        <dbReference type="ChEBI" id="CHEBI:15378"/>
        <dbReference type="ChEBI" id="CHEBI:16526"/>
        <dbReference type="ChEBI" id="CHEBI:57972"/>
        <dbReference type="ChEBI" id="CHEBI:64479"/>
        <dbReference type="ChEBI" id="CHEBI:78846"/>
        <dbReference type="ChEBI" id="CHEBI:149468"/>
        <dbReference type="EC" id="2.3.1.47"/>
    </reaction>
</comment>
<dbReference type="Gene3D" id="3.90.1150.10">
    <property type="entry name" value="Aspartate Aminotransferase, domain 1"/>
    <property type="match status" value="1"/>
</dbReference>
<evidence type="ECO:0000256" key="3">
    <source>
        <dbReference type="ARBA" id="ARBA00010008"/>
    </source>
</evidence>
<evidence type="ECO:0000313" key="15">
    <source>
        <dbReference type="Proteomes" id="UP000662200"/>
    </source>
</evidence>
<evidence type="ECO:0000256" key="1">
    <source>
        <dbReference type="ARBA" id="ARBA00001933"/>
    </source>
</evidence>
<dbReference type="InterPro" id="IPR001917">
    <property type="entry name" value="Aminotrans_II_pyridoxalP_BS"/>
</dbReference>
<keyword evidence="15" id="KW-1185">Reference proteome</keyword>
<dbReference type="EC" id="2.3.1.47" evidence="5"/>
<evidence type="ECO:0000259" key="13">
    <source>
        <dbReference type="Pfam" id="PF00155"/>
    </source>
</evidence>
<reference evidence="14" key="1">
    <citation type="journal article" date="2014" name="Int. J. Syst. Evol. Microbiol.">
        <title>Complete genome sequence of Corynebacterium casei LMG S-19264T (=DSM 44701T), isolated from a smear-ripened cheese.</title>
        <authorList>
            <consortium name="US DOE Joint Genome Institute (JGI-PGF)"/>
            <person name="Walter F."/>
            <person name="Albersmeier A."/>
            <person name="Kalinowski J."/>
            <person name="Ruckert C."/>
        </authorList>
    </citation>
    <scope>NUCLEOTIDE SEQUENCE</scope>
    <source>
        <strain evidence="14">JCM 3091</strain>
    </source>
</reference>
<evidence type="ECO:0000256" key="8">
    <source>
        <dbReference type="ARBA" id="ARBA00022898"/>
    </source>
</evidence>
<dbReference type="EMBL" id="BMQC01000015">
    <property type="protein sequence ID" value="GGK39551.1"/>
    <property type="molecule type" value="Genomic_DNA"/>
</dbReference>
<dbReference type="Gene3D" id="3.40.640.10">
    <property type="entry name" value="Type I PLP-dependent aspartate aminotransferase-like (Major domain)"/>
    <property type="match status" value="1"/>
</dbReference>
<dbReference type="InterPro" id="IPR015422">
    <property type="entry name" value="PyrdxlP-dep_Trfase_small"/>
</dbReference>
<evidence type="ECO:0000256" key="11">
    <source>
        <dbReference type="ARBA" id="ARBA00047715"/>
    </source>
</evidence>
<dbReference type="InterPro" id="IPR050087">
    <property type="entry name" value="AON_synthase_class-II"/>
</dbReference>
<dbReference type="PROSITE" id="PS00599">
    <property type="entry name" value="AA_TRANSFER_CLASS_2"/>
    <property type="match status" value="1"/>
</dbReference>
<dbReference type="PANTHER" id="PTHR13693">
    <property type="entry name" value="CLASS II AMINOTRANSFERASE/8-AMINO-7-OXONONANOATE SYNTHASE"/>
    <property type="match status" value="1"/>
</dbReference>
<dbReference type="GO" id="GO:0008710">
    <property type="term" value="F:8-amino-7-oxononanoate synthase activity"/>
    <property type="evidence" value="ECO:0007669"/>
    <property type="project" value="UniProtKB-EC"/>
</dbReference>
<sequence length="385" mass="38727">MDVRPPDPHAWLRTLDRRAQLRGRAGLARTLRPRPPADDAVDLAGNDYLGLARHPDVVAAAHAALDGYGLGATGSRIIRGSTDAHAGLEDALADWLGADFALAYSSGYLANLGAIRALSGPRTLLVNDSHNHASIHDGCRLAGAETVTVGHADPAAVDAALAAHSGRPAVVVTESIFSVAGDLAPLARLHEVTRARGALLLVDEAHALGVIGPAGAGGAAAAGLGGAPDVVLTGTLSKALGGAGGVIAGPAALRQHLLDTGRTFVYDTAPPPAVAAGVRAALARTVAGDDLRAELRRRAALAVTVLRAAGLTVAEPDGGVVAVHAPGADEAIAWALACLDKGVAVGAFRPPSTPDHASRLRITINVGVPAEDFRAALDTIVAAAP</sequence>
<evidence type="ECO:0000256" key="7">
    <source>
        <dbReference type="ARBA" id="ARBA00022756"/>
    </source>
</evidence>
<evidence type="ECO:0000256" key="9">
    <source>
        <dbReference type="ARBA" id="ARBA00032610"/>
    </source>
</evidence>
<evidence type="ECO:0000256" key="10">
    <source>
        <dbReference type="ARBA" id="ARBA00033381"/>
    </source>
</evidence>
<evidence type="ECO:0000256" key="6">
    <source>
        <dbReference type="ARBA" id="ARBA00022679"/>
    </source>
</evidence>
<comment type="cofactor">
    <cofactor evidence="1 12">
        <name>pyridoxal 5'-phosphate</name>
        <dbReference type="ChEBI" id="CHEBI:597326"/>
    </cofactor>
</comment>
<evidence type="ECO:0000256" key="5">
    <source>
        <dbReference type="ARBA" id="ARBA00013187"/>
    </source>
</evidence>
<dbReference type="InterPro" id="IPR015424">
    <property type="entry name" value="PyrdxlP-dep_Trfase"/>
</dbReference>
<keyword evidence="7" id="KW-0093">Biotin biosynthesis</keyword>
<dbReference type="GO" id="GO:0009102">
    <property type="term" value="P:biotin biosynthetic process"/>
    <property type="evidence" value="ECO:0007669"/>
    <property type="project" value="UniProtKB-KW"/>
</dbReference>
<dbReference type="GO" id="GO:0030170">
    <property type="term" value="F:pyridoxal phosphate binding"/>
    <property type="evidence" value="ECO:0007669"/>
    <property type="project" value="InterPro"/>
</dbReference>
<feature type="domain" description="Aminotransferase class I/classII large" evidence="13">
    <location>
        <begin position="39"/>
        <end position="380"/>
    </location>
</feature>
<evidence type="ECO:0000256" key="2">
    <source>
        <dbReference type="ARBA" id="ARBA00004746"/>
    </source>
</evidence>
<dbReference type="Proteomes" id="UP000662200">
    <property type="component" value="Unassembled WGS sequence"/>
</dbReference>
<proteinExistence type="inferred from homology"/>
<organism evidence="14 15">
    <name type="scientific">Pilimelia terevasa</name>
    <dbReference type="NCBI Taxonomy" id="53372"/>
    <lineage>
        <taxon>Bacteria</taxon>
        <taxon>Bacillati</taxon>
        <taxon>Actinomycetota</taxon>
        <taxon>Actinomycetes</taxon>
        <taxon>Micromonosporales</taxon>
        <taxon>Micromonosporaceae</taxon>
        <taxon>Pilimelia</taxon>
    </lineage>
</organism>
<comment type="subunit">
    <text evidence="4">Homodimer.</text>
</comment>
<name>A0A8J3BRC9_9ACTN</name>
<dbReference type="SUPFAM" id="SSF53383">
    <property type="entry name" value="PLP-dependent transferases"/>
    <property type="match status" value="1"/>
</dbReference>
<keyword evidence="8 12" id="KW-0663">Pyridoxal phosphate</keyword>
<dbReference type="PANTHER" id="PTHR13693:SF100">
    <property type="entry name" value="8-AMINO-7-OXONONANOATE SYNTHASE"/>
    <property type="match status" value="1"/>
</dbReference>
<evidence type="ECO:0000313" key="14">
    <source>
        <dbReference type="EMBL" id="GGK39551.1"/>
    </source>
</evidence>
<gene>
    <name evidence="14" type="primary">bioF</name>
    <name evidence="14" type="ORF">GCM10010124_35290</name>
</gene>
<reference evidence="14" key="2">
    <citation type="submission" date="2020-09" db="EMBL/GenBank/DDBJ databases">
        <authorList>
            <person name="Sun Q."/>
            <person name="Ohkuma M."/>
        </authorList>
    </citation>
    <scope>NUCLEOTIDE SEQUENCE</scope>
    <source>
        <strain evidence="14">JCM 3091</strain>
    </source>
</reference>
<evidence type="ECO:0000256" key="12">
    <source>
        <dbReference type="RuleBase" id="RU003693"/>
    </source>
</evidence>
<comment type="pathway">
    <text evidence="2">Cofactor biosynthesis; biotin biosynthesis.</text>
</comment>
<protein>
    <recommendedName>
        <fullName evidence="5">8-amino-7-oxononanoate synthase</fullName>
        <ecNumber evidence="5">2.3.1.47</ecNumber>
    </recommendedName>
    <alternativeName>
        <fullName evidence="9">7-keto-8-amino-pelargonic acid synthase</fullName>
    </alternativeName>
    <alternativeName>
        <fullName evidence="10">8-amino-7-ketopelargonate synthase</fullName>
    </alternativeName>
</protein>
<dbReference type="AlphaFoldDB" id="A0A8J3BRC9"/>
<comment type="caution">
    <text evidence="14">The sequence shown here is derived from an EMBL/GenBank/DDBJ whole genome shotgun (WGS) entry which is preliminary data.</text>
</comment>
<dbReference type="Pfam" id="PF00155">
    <property type="entry name" value="Aminotran_1_2"/>
    <property type="match status" value="1"/>
</dbReference>
<accession>A0A8J3BRC9</accession>
<dbReference type="InterPro" id="IPR015421">
    <property type="entry name" value="PyrdxlP-dep_Trfase_major"/>
</dbReference>